<feature type="domain" description="C2H2-type" evidence="14">
    <location>
        <begin position="318"/>
        <end position="345"/>
    </location>
</feature>
<keyword evidence="7" id="KW-0833">Ubl conjugation pathway</keyword>
<dbReference type="InterPro" id="IPR036236">
    <property type="entry name" value="Znf_C2H2_sf"/>
</dbReference>
<evidence type="ECO:0000256" key="10">
    <source>
        <dbReference type="ARBA" id="ARBA00023125"/>
    </source>
</evidence>
<keyword evidence="11" id="KW-0804">Transcription</keyword>
<dbReference type="GO" id="GO:0000981">
    <property type="term" value="F:DNA-binding transcription factor activity, RNA polymerase II-specific"/>
    <property type="evidence" value="ECO:0007669"/>
    <property type="project" value="TreeGrafter"/>
</dbReference>
<comment type="similarity">
    <text evidence="3">Belongs to the krueppel C2H2-type zinc-finger protein family.</text>
</comment>
<dbReference type="Proteomes" id="UP001187343">
    <property type="component" value="Unassembled WGS sequence"/>
</dbReference>
<dbReference type="Pfam" id="PF13894">
    <property type="entry name" value="zf-C2H2_4"/>
    <property type="match status" value="2"/>
</dbReference>
<evidence type="ECO:0000256" key="2">
    <source>
        <dbReference type="ARBA" id="ARBA00004906"/>
    </source>
</evidence>
<evidence type="ECO:0000256" key="3">
    <source>
        <dbReference type="ARBA" id="ARBA00006991"/>
    </source>
</evidence>
<accession>A0AA88PMY0</accession>
<comment type="subcellular location">
    <subcellularLocation>
        <location evidence="1">Nucleus</location>
    </subcellularLocation>
</comment>
<dbReference type="EMBL" id="JAUYZG010000012">
    <property type="protein sequence ID" value="KAK2892454.1"/>
    <property type="molecule type" value="Genomic_DNA"/>
</dbReference>
<feature type="domain" description="C2H2-type" evidence="14">
    <location>
        <begin position="374"/>
        <end position="401"/>
    </location>
</feature>
<organism evidence="15 16">
    <name type="scientific">Cirrhinus molitorella</name>
    <name type="common">mud carp</name>
    <dbReference type="NCBI Taxonomy" id="172907"/>
    <lineage>
        <taxon>Eukaryota</taxon>
        <taxon>Metazoa</taxon>
        <taxon>Chordata</taxon>
        <taxon>Craniata</taxon>
        <taxon>Vertebrata</taxon>
        <taxon>Euteleostomi</taxon>
        <taxon>Actinopterygii</taxon>
        <taxon>Neopterygii</taxon>
        <taxon>Teleostei</taxon>
        <taxon>Ostariophysi</taxon>
        <taxon>Cypriniformes</taxon>
        <taxon>Cyprinidae</taxon>
        <taxon>Labeoninae</taxon>
        <taxon>Labeonini</taxon>
        <taxon>Cirrhinus</taxon>
    </lineage>
</organism>
<keyword evidence="9" id="KW-0805">Transcription regulation</keyword>
<evidence type="ECO:0000256" key="5">
    <source>
        <dbReference type="ARBA" id="ARBA00022737"/>
    </source>
</evidence>
<dbReference type="GO" id="GO:0000977">
    <property type="term" value="F:RNA polymerase II transcription regulatory region sequence-specific DNA binding"/>
    <property type="evidence" value="ECO:0007669"/>
    <property type="project" value="TreeGrafter"/>
</dbReference>
<feature type="domain" description="C2H2-type" evidence="14">
    <location>
        <begin position="233"/>
        <end position="260"/>
    </location>
</feature>
<name>A0AA88PMY0_9TELE</name>
<evidence type="ECO:0000256" key="1">
    <source>
        <dbReference type="ARBA" id="ARBA00004123"/>
    </source>
</evidence>
<dbReference type="PROSITE" id="PS50157">
    <property type="entry name" value="ZINC_FINGER_C2H2_2"/>
    <property type="match status" value="7"/>
</dbReference>
<feature type="domain" description="C2H2-type" evidence="14">
    <location>
        <begin position="204"/>
        <end position="231"/>
    </location>
</feature>
<dbReference type="InterPro" id="IPR013087">
    <property type="entry name" value="Znf_C2H2_type"/>
</dbReference>
<proteinExistence type="inferred from homology"/>
<dbReference type="PANTHER" id="PTHR24409">
    <property type="entry name" value="ZINC FINGER PROTEIN 142"/>
    <property type="match status" value="1"/>
</dbReference>
<keyword evidence="5" id="KW-0677">Repeat</keyword>
<dbReference type="Gene3D" id="3.30.160.60">
    <property type="entry name" value="Classic Zinc Finger"/>
    <property type="match status" value="7"/>
</dbReference>
<evidence type="ECO:0000256" key="13">
    <source>
        <dbReference type="PROSITE-ProRule" id="PRU00042"/>
    </source>
</evidence>
<keyword evidence="4" id="KW-0479">Metal-binding</keyword>
<dbReference type="PANTHER" id="PTHR24409:SF331">
    <property type="entry name" value="ZINC FINGER PROTEIN 322A"/>
    <property type="match status" value="1"/>
</dbReference>
<evidence type="ECO:0000256" key="6">
    <source>
        <dbReference type="ARBA" id="ARBA00022771"/>
    </source>
</evidence>
<dbReference type="AlphaFoldDB" id="A0AA88PMY0"/>
<keyword evidence="6 13" id="KW-0863">Zinc-finger</keyword>
<evidence type="ECO:0000256" key="12">
    <source>
        <dbReference type="ARBA" id="ARBA00023242"/>
    </source>
</evidence>
<dbReference type="FunFam" id="3.30.160.60:FF:000446">
    <property type="entry name" value="Zinc finger protein"/>
    <property type="match status" value="1"/>
</dbReference>
<feature type="domain" description="C2H2-type" evidence="14">
    <location>
        <begin position="261"/>
        <end position="289"/>
    </location>
</feature>
<dbReference type="GO" id="GO:0005634">
    <property type="term" value="C:nucleus"/>
    <property type="evidence" value="ECO:0007669"/>
    <property type="project" value="UniProtKB-SubCell"/>
</dbReference>
<dbReference type="Pfam" id="PF12874">
    <property type="entry name" value="zf-met"/>
    <property type="match status" value="1"/>
</dbReference>
<dbReference type="GO" id="GO:0008270">
    <property type="term" value="F:zinc ion binding"/>
    <property type="evidence" value="ECO:0007669"/>
    <property type="project" value="UniProtKB-KW"/>
</dbReference>
<protein>
    <recommendedName>
        <fullName evidence="14">C2H2-type domain-containing protein</fullName>
    </recommendedName>
</protein>
<gene>
    <name evidence="15" type="ORF">Q8A67_012442</name>
</gene>
<dbReference type="SUPFAM" id="SSF57667">
    <property type="entry name" value="beta-beta-alpha zinc fingers"/>
    <property type="match status" value="4"/>
</dbReference>
<keyword evidence="10" id="KW-0238">DNA-binding</keyword>
<feature type="domain" description="C2H2-type" evidence="14">
    <location>
        <begin position="290"/>
        <end position="317"/>
    </location>
</feature>
<evidence type="ECO:0000256" key="8">
    <source>
        <dbReference type="ARBA" id="ARBA00022833"/>
    </source>
</evidence>
<dbReference type="SMART" id="SM00355">
    <property type="entry name" value="ZnF_C2H2"/>
    <property type="match status" value="7"/>
</dbReference>
<comment type="caution">
    <text evidence="15">The sequence shown here is derived from an EMBL/GenBank/DDBJ whole genome shotgun (WGS) entry which is preliminary data.</text>
</comment>
<evidence type="ECO:0000256" key="7">
    <source>
        <dbReference type="ARBA" id="ARBA00022786"/>
    </source>
</evidence>
<dbReference type="FunFam" id="3.30.160.60:FF:000100">
    <property type="entry name" value="Zinc finger 45-like"/>
    <property type="match status" value="3"/>
</dbReference>
<dbReference type="FunFam" id="3.30.160.60:FF:002460">
    <property type="entry name" value="Zgc:174574"/>
    <property type="match status" value="1"/>
</dbReference>
<evidence type="ECO:0000259" key="14">
    <source>
        <dbReference type="PROSITE" id="PS50157"/>
    </source>
</evidence>
<evidence type="ECO:0000313" key="15">
    <source>
        <dbReference type="EMBL" id="KAK2892454.1"/>
    </source>
</evidence>
<dbReference type="PROSITE" id="PS00028">
    <property type="entry name" value="ZINC_FINGER_C2H2_1"/>
    <property type="match status" value="7"/>
</dbReference>
<feature type="domain" description="C2H2-type" evidence="14">
    <location>
        <begin position="346"/>
        <end position="373"/>
    </location>
</feature>
<dbReference type="Pfam" id="PF00096">
    <property type="entry name" value="zf-C2H2"/>
    <property type="match status" value="3"/>
</dbReference>
<reference evidence="15" key="1">
    <citation type="submission" date="2023-08" db="EMBL/GenBank/DDBJ databases">
        <title>Chromosome-level Genome Assembly of mud carp (Cirrhinus molitorella).</title>
        <authorList>
            <person name="Liu H."/>
        </authorList>
    </citation>
    <scope>NUCLEOTIDE SEQUENCE</scope>
    <source>
        <strain evidence="15">Prfri</strain>
        <tissue evidence="15">Muscle</tissue>
    </source>
</reference>
<evidence type="ECO:0000313" key="16">
    <source>
        <dbReference type="Proteomes" id="UP001187343"/>
    </source>
</evidence>
<evidence type="ECO:0000256" key="4">
    <source>
        <dbReference type="ARBA" id="ARBA00022723"/>
    </source>
</evidence>
<keyword evidence="16" id="KW-1185">Reference proteome</keyword>
<keyword evidence="12" id="KW-0539">Nucleus</keyword>
<evidence type="ECO:0000256" key="11">
    <source>
        <dbReference type="ARBA" id="ARBA00023163"/>
    </source>
</evidence>
<keyword evidence="8" id="KW-0862">Zinc</keyword>
<dbReference type="FunFam" id="3.30.160.60:FF:000711">
    <property type="entry name" value="zinc finger protein 697"/>
    <property type="match status" value="1"/>
</dbReference>
<comment type="pathway">
    <text evidence="2">Protein modification; protein ubiquitination.</text>
</comment>
<sequence length="422" mass="48625">MTNWAEDYLMEIQQGERPLVDYVEDFLSVLDQLECNQKMAAFRHVMPVWKCRRLVSSVEDPLLRPTCEASLPKRDDVTPAEPVSAPVTAVVQVTSQPLVQSPFVLSALRICGQCVTRLRRAPAFVVIRLKGRERLVIITMAFIQEESEDFRIEEVYSLKCEDTDDDIDLMALMEESKERYKNHDSTAEEKPCSQTAKTRISKRVICPECGKYYSHEENLKVHMRVHAVERPFIICPHCGNRFSQKGTFERHMKAHAREKLYSCELCGKSYTSQVSLDCHMNYHVAGDRPFICDQCGKRFKHKETINNHMKTHSKEESFTCRQCGVSFTDPNHLSNHVKTHAGKEPNMCNQCGKTFTNKRALKGHMIIHTGEKLFSCLECGQSFKLKRNHLIHMRVHNEEKPFTSPMCGKSYNHMKLHTGERA</sequence>
<evidence type="ECO:0000256" key="9">
    <source>
        <dbReference type="ARBA" id="ARBA00023015"/>
    </source>
</evidence>
<dbReference type="FunFam" id="3.30.160.60:FF:000161">
    <property type="entry name" value="Zinc finger protein 366"/>
    <property type="match status" value="1"/>
</dbReference>